<reference evidence="2 3" key="1">
    <citation type="submission" date="2018-08" db="EMBL/GenBank/DDBJ databases">
        <title>Fibrisoma montanum sp. nov., isolated from Danxia mountain soil.</title>
        <authorList>
            <person name="Huang Y."/>
        </authorList>
    </citation>
    <scope>NUCLEOTIDE SEQUENCE [LARGE SCALE GENOMIC DNA]</scope>
    <source>
        <strain evidence="2 3">HYT19</strain>
    </source>
</reference>
<dbReference type="AlphaFoldDB" id="A0A418MFF7"/>
<dbReference type="OrthoDB" id="922982at2"/>
<name>A0A418MFF7_9BACT</name>
<dbReference type="Proteomes" id="UP000283523">
    <property type="component" value="Unassembled WGS sequence"/>
</dbReference>
<feature type="chain" id="PRO_5018972642" evidence="1">
    <location>
        <begin position="26"/>
        <end position="359"/>
    </location>
</feature>
<accession>A0A418MFF7</accession>
<keyword evidence="3" id="KW-1185">Reference proteome</keyword>
<protein>
    <submittedName>
        <fullName evidence="2">DUF4249 domain-containing protein</fullName>
    </submittedName>
</protein>
<keyword evidence="1" id="KW-0732">Signal</keyword>
<gene>
    <name evidence="2" type="ORF">DYU11_09645</name>
</gene>
<evidence type="ECO:0000256" key="1">
    <source>
        <dbReference type="SAM" id="SignalP"/>
    </source>
</evidence>
<sequence>MTFYKVLFVLLLSSCLLTCVTPYQPEVKSIPRAVVVEGLITDQPGPYSVNLTYTSDYTNVALNLRVSGAQVAIVDDQGRRQSLRELGTGSGIYQTPADYRGQTGRTYRLEFTTADGKRYQSKPELLKAAPKIDSIYAEYSESPIPGTLAFDKGFNIYVDTRDPATTGDYYRWRWTHYEPISICSIRQVPNSNPGVEYSYPCCSECWDIVRCYGNACINVATDALINGRAISRQLILRAPYESTSKYYVEIEQQTLSREAYNFWSRVDKLTNSNGGIFDAAPAGIQGNVVCVSNPDEPVYGFFGASGASLVPYTLNRGGISSTPNIRPTPPPFPPGPPPPCTVCEESQYRTPTKPRWWVY</sequence>
<comment type="caution">
    <text evidence="2">The sequence shown here is derived from an EMBL/GenBank/DDBJ whole genome shotgun (WGS) entry which is preliminary data.</text>
</comment>
<evidence type="ECO:0000313" key="2">
    <source>
        <dbReference type="EMBL" id="RIV25549.1"/>
    </source>
</evidence>
<proteinExistence type="predicted"/>
<evidence type="ECO:0000313" key="3">
    <source>
        <dbReference type="Proteomes" id="UP000283523"/>
    </source>
</evidence>
<organism evidence="2 3">
    <name type="scientific">Fibrisoma montanum</name>
    <dbReference type="NCBI Taxonomy" id="2305895"/>
    <lineage>
        <taxon>Bacteria</taxon>
        <taxon>Pseudomonadati</taxon>
        <taxon>Bacteroidota</taxon>
        <taxon>Cytophagia</taxon>
        <taxon>Cytophagales</taxon>
        <taxon>Spirosomataceae</taxon>
        <taxon>Fibrisoma</taxon>
    </lineage>
</organism>
<dbReference type="InterPro" id="IPR025345">
    <property type="entry name" value="DUF4249"/>
</dbReference>
<dbReference type="EMBL" id="QXED01000002">
    <property type="protein sequence ID" value="RIV25549.1"/>
    <property type="molecule type" value="Genomic_DNA"/>
</dbReference>
<feature type="signal peptide" evidence="1">
    <location>
        <begin position="1"/>
        <end position="25"/>
    </location>
</feature>
<dbReference type="Pfam" id="PF14054">
    <property type="entry name" value="DUF4249"/>
    <property type="match status" value="1"/>
</dbReference>